<evidence type="ECO:0000313" key="3">
    <source>
        <dbReference type="EMBL" id="MBA0583249.1"/>
    </source>
</evidence>
<organism evidence="3 4">
    <name type="scientific">Gossypium raimondii</name>
    <name type="common">Peruvian cotton</name>
    <name type="synonym">Gossypium klotzschianum subsp. raimondii</name>
    <dbReference type="NCBI Taxonomy" id="29730"/>
    <lineage>
        <taxon>Eukaryota</taxon>
        <taxon>Viridiplantae</taxon>
        <taxon>Streptophyta</taxon>
        <taxon>Embryophyta</taxon>
        <taxon>Tracheophyta</taxon>
        <taxon>Spermatophyta</taxon>
        <taxon>Magnoliopsida</taxon>
        <taxon>eudicotyledons</taxon>
        <taxon>Gunneridae</taxon>
        <taxon>Pentapetalae</taxon>
        <taxon>rosids</taxon>
        <taxon>malvids</taxon>
        <taxon>Malvales</taxon>
        <taxon>Malvaceae</taxon>
        <taxon>Malvoideae</taxon>
        <taxon>Gossypium</taxon>
    </lineage>
</organism>
<comment type="similarity">
    <text evidence="1">Belongs to the iron/ascorbate-dependent oxidoreductase family.</text>
</comment>
<sequence>SAANEYIKAVRELASEILDLVAEGLWLQDKYAFSKLITDVQSDSILRFNHYPPLSSKPCKDDDEVGFGEHSDPQILTIFRSNDVGGLQIALRDGFWIPVPPDPTQFFVIVGDALRVLTNERFRSARHRAMANSTENSRMSIMYFGAPPLNTTISPLPQLVSSENPSLYKPFTWGDYKKAAYSLRLGNPRLHLFKASFISTNQIHIM</sequence>
<keyword evidence="1" id="KW-0479">Metal-binding</keyword>
<dbReference type="SUPFAM" id="SSF51197">
    <property type="entry name" value="Clavaminate synthase-like"/>
    <property type="match status" value="1"/>
</dbReference>
<dbReference type="AlphaFoldDB" id="A0A7J8P1X1"/>
<dbReference type="InterPro" id="IPR005123">
    <property type="entry name" value="Oxoglu/Fe-dep_dioxygenase_dom"/>
</dbReference>
<dbReference type="GO" id="GO:0016491">
    <property type="term" value="F:oxidoreductase activity"/>
    <property type="evidence" value="ECO:0007669"/>
    <property type="project" value="UniProtKB-KW"/>
</dbReference>
<dbReference type="InterPro" id="IPR027443">
    <property type="entry name" value="IPNS-like_sf"/>
</dbReference>
<dbReference type="InterPro" id="IPR044861">
    <property type="entry name" value="IPNS-like_FE2OG_OXY"/>
</dbReference>
<name>A0A7J8P1X1_GOSRA</name>
<dbReference type="EMBL" id="JABEZZ010000004">
    <property type="protein sequence ID" value="MBA0583249.1"/>
    <property type="molecule type" value="Genomic_DNA"/>
</dbReference>
<gene>
    <name evidence="3" type="ORF">Gorai_014114</name>
</gene>
<reference evidence="3 4" key="1">
    <citation type="journal article" date="2019" name="Genome Biol. Evol.">
        <title>Insights into the evolution of the New World diploid cottons (Gossypium, subgenus Houzingenia) based on genome sequencing.</title>
        <authorList>
            <person name="Grover C.E."/>
            <person name="Arick M.A. 2nd"/>
            <person name="Thrash A."/>
            <person name="Conover J.L."/>
            <person name="Sanders W.S."/>
            <person name="Peterson D.G."/>
            <person name="Frelichowski J.E."/>
            <person name="Scheffler J.A."/>
            <person name="Scheffler B.E."/>
            <person name="Wendel J.F."/>
        </authorList>
    </citation>
    <scope>NUCLEOTIDE SEQUENCE [LARGE SCALE GENOMIC DNA]</scope>
    <source>
        <strain evidence="3">8</strain>
        <tissue evidence="3">Leaf</tissue>
    </source>
</reference>
<dbReference type="PROSITE" id="PS51471">
    <property type="entry name" value="FE2OG_OXY"/>
    <property type="match status" value="1"/>
</dbReference>
<keyword evidence="1" id="KW-0408">Iron</keyword>
<dbReference type="Proteomes" id="UP000593578">
    <property type="component" value="Unassembled WGS sequence"/>
</dbReference>
<dbReference type="PANTHER" id="PTHR47990">
    <property type="entry name" value="2-OXOGLUTARATE (2OG) AND FE(II)-DEPENDENT OXYGENASE SUPERFAMILY PROTEIN-RELATED"/>
    <property type="match status" value="1"/>
</dbReference>
<feature type="domain" description="Fe2OG dioxygenase" evidence="2">
    <location>
        <begin position="41"/>
        <end position="147"/>
    </location>
</feature>
<evidence type="ECO:0000256" key="1">
    <source>
        <dbReference type="RuleBase" id="RU003682"/>
    </source>
</evidence>
<evidence type="ECO:0000259" key="2">
    <source>
        <dbReference type="PROSITE" id="PS51471"/>
    </source>
</evidence>
<protein>
    <recommendedName>
        <fullName evidence="2">Fe2OG dioxygenase domain-containing protein</fullName>
    </recommendedName>
</protein>
<dbReference type="Gene3D" id="2.60.120.330">
    <property type="entry name" value="B-lactam Antibiotic, Isopenicillin N Synthase, Chain"/>
    <property type="match status" value="1"/>
</dbReference>
<dbReference type="Pfam" id="PF03171">
    <property type="entry name" value="2OG-FeII_Oxy"/>
    <property type="match status" value="1"/>
</dbReference>
<feature type="non-terminal residue" evidence="3">
    <location>
        <position position="206"/>
    </location>
</feature>
<evidence type="ECO:0000313" key="4">
    <source>
        <dbReference type="Proteomes" id="UP000593578"/>
    </source>
</evidence>
<proteinExistence type="inferred from homology"/>
<dbReference type="GO" id="GO:0046872">
    <property type="term" value="F:metal ion binding"/>
    <property type="evidence" value="ECO:0007669"/>
    <property type="project" value="UniProtKB-KW"/>
</dbReference>
<dbReference type="InterPro" id="IPR050231">
    <property type="entry name" value="Iron_ascorbate_oxido_reductase"/>
</dbReference>
<keyword evidence="1" id="KW-0560">Oxidoreductase</keyword>
<comment type="caution">
    <text evidence="3">The sequence shown here is derived from an EMBL/GenBank/DDBJ whole genome shotgun (WGS) entry which is preliminary data.</text>
</comment>
<accession>A0A7J8P1X1</accession>